<feature type="region of interest" description="Disordered" evidence="1">
    <location>
        <begin position="66"/>
        <end position="92"/>
    </location>
</feature>
<name>A0ABT0Y893_9ACTN</name>
<proteinExistence type="predicted"/>
<evidence type="ECO:0000313" key="3">
    <source>
        <dbReference type="Proteomes" id="UP001523216"/>
    </source>
</evidence>
<comment type="caution">
    <text evidence="2">The sequence shown here is derived from an EMBL/GenBank/DDBJ whole genome shotgun (WGS) entry which is preliminary data.</text>
</comment>
<dbReference type="Proteomes" id="UP001523216">
    <property type="component" value="Unassembled WGS sequence"/>
</dbReference>
<sequence>MINSFRGWQHLELRSDGHVVLVGVPRAGRSDILAALSRVLLPESTRTNPVLADLWQSIALPTASSAIGEPESTEPSSGEHDLPAQTPASSPEASTFADIEVTLIDLDPELEQLFEGFLEPAGVDGCAVPEDQAEPAASWCVRLAYRLTHDADAETLEQVVYFPLASNPDVGTFSRVPAATRRALPVVALTAGRPLQLRAGSPLRRIIDELDPEAAGSAFEKLRTQVTGAAEELSGHAAVAEAVGVALASGGVGASLADTPIGTTQVGFRADDGSAEALLRTLQPTVHLDDAGPLALTNHGSTAAAAFGVAEAIMLATAPGAIILADDFGDQLDTANAEHFAAQLRASAGQVWLSTRRPEVARSFEPEELVRLTRHGGARACHRLQRPVEKAEIRAMRQLHTQLLPALTSPTVTIVEGPHDLVVYGTIDRQRLPHGAPLSAAGVRLIAAGTGQDGGIGEIPYVADLARQLGFRVIGLVDRDKAEGETIKALESSCDVVVRLPPKTAIEGALLAGASIAAVRAASAALLTYTSEDPAAGKPDLNVAAAVGARLHKKSLHEPFLAALFEETGTPPPLIVHVLDQVAAAASSSYPGPTTVDIQDLPAPADATDVA</sequence>
<organism evidence="2 3">
    <name type="scientific">Paractinoplanes hotanensis</name>
    <dbReference type="NCBI Taxonomy" id="2906497"/>
    <lineage>
        <taxon>Bacteria</taxon>
        <taxon>Bacillati</taxon>
        <taxon>Actinomycetota</taxon>
        <taxon>Actinomycetes</taxon>
        <taxon>Micromonosporales</taxon>
        <taxon>Micromonosporaceae</taxon>
        <taxon>Paractinoplanes</taxon>
    </lineage>
</organism>
<gene>
    <name evidence="2" type="ORF">LXN57_32340</name>
</gene>
<feature type="region of interest" description="Disordered" evidence="1">
    <location>
        <begin position="589"/>
        <end position="611"/>
    </location>
</feature>
<dbReference type="RefSeq" id="WP_251801984.1">
    <property type="nucleotide sequence ID" value="NZ_JAMQOL010000047.1"/>
</dbReference>
<accession>A0ABT0Y893</accession>
<protein>
    <submittedName>
        <fullName evidence="2">Uncharacterized protein</fullName>
    </submittedName>
</protein>
<evidence type="ECO:0000256" key="1">
    <source>
        <dbReference type="SAM" id="MobiDB-lite"/>
    </source>
</evidence>
<keyword evidence="3" id="KW-1185">Reference proteome</keyword>
<dbReference type="EMBL" id="JAMQOL010000047">
    <property type="protein sequence ID" value="MCM4082267.1"/>
    <property type="molecule type" value="Genomic_DNA"/>
</dbReference>
<evidence type="ECO:0000313" key="2">
    <source>
        <dbReference type="EMBL" id="MCM4082267.1"/>
    </source>
</evidence>
<reference evidence="2 3" key="1">
    <citation type="submission" date="2022-06" db="EMBL/GenBank/DDBJ databases">
        <title>Actinoplanes abujensis sp. nov., isolated from Nigerian arid soil.</title>
        <authorList>
            <person name="Ding P."/>
        </authorList>
    </citation>
    <scope>NUCLEOTIDE SEQUENCE [LARGE SCALE GENOMIC DNA]</scope>
    <source>
        <strain evidence="3">TRM88002</strain>
    </source>
</reference>